<dbReference type="STRING" id="684065.SAMN05421738_11371"/>
<keyword evidence="4" id="KW-1185">Reference proteome</keyword>
<dbReference type="SUPFAM" id="SSF52402">
    <property type="entry name" value="Adenine nucleotide alpha hydrolases-like"/>
    <property type="match status" value="2"/>
</dbReference>
<sequence>MKKILFPTDFSETANNAFIYALNLAENQNAELYVLHAFQYPMISAGVDAIILQDVYDTIELNNFENLKETIPGLRKLADDNGFTNVDLKFVVKEGMLTYVLPQFIKDEKIDFVVMGTTGNTGFEKVIFGSNTLNAIKDLKIPVLSVPHDYVYKGINNIGFTTVFQDKDRKALDYLTEIAYRYKAKVHCLHVSKDGNYDVPTLNHWKEYYKDEPVDFSIYTADESVDAVLEFIKDEKIDILTVVSRNKGFFEKLFSPSFTKQILTQNSVPLFVFHE</sequence>
<reference evidence="4" key="1">
    <citation type="submission" date="2016-10" db="EMBL/GenBank/DDBJ databases">
        <authorList>
            <person name="Varghese N."/>
            <person name="Submissions S."/>
        </authorList>
    </citation>
    <scope>NUCLEOTIDE SEQUENCE [LARGE SCALE GENOMIC DNA]</scope>
    <source>
        <strain evidence="4">XJ109</strain>
    </source>
</reference>
<evidence type="ECO:0000313" key="4">
    <source>
        <dbReference type="Proteomes" id="UP000199149"/>
    </source>
</evidence>
<proteinExistence type="inferred from homology"/>
<dbReference type="OrthoDB" id="9788959at2"/>
<accession>A0A1I4ZHE3</accession>
<gene>
    <name evidence="3" type="ORF">SAMN05421738_11371</name>
</gene>
<dbReference type="InterPro" id="IPR014729">
    <property type="entry name" value="Rossmann-like_a/b/a_fold"/>
</dbReference>
<evidence type="ECO:0000313" key="3">
    <source>
        <dbReference type="EMBL" id="SFN49483.1"/>
    </source>
</evidence>
<dbReference type="RefSeq" id="WP_092909096.1">
    <property type="nucleotide sequence ID" value="NZ_FOUZ01000013.1"/>
</dbReference>
<dbReference type="EMBL" id="FOUZ01000013">
    <property type="protein sequence ID" value="SFN49483.1"/>
    <property type="molecule type" value="Genomic_DNA"/>
</dbReference>
<dbReference type="InterPro" id="IPR006015">
    <property type="entry name" value="Universal_stress_UspA"/>
</dbReference>
<name>A0A1I4ZHE3_9FLAO</name>
<organism evidence="3 4">
    <name type="scientific">Algoriella xinjiangensis</name>
    <dbReference type="NCBI Taxonomy" id="684065"/>
    <lineage>
        <taxon>Bacteria</taxon>
        <taxon>Pseudomonadati</taxon>
        <taxon>Bacteroidota</taxon>
        <taxon>Flavobacteriia</taxon>
        <taxon>Flavobacteriales</taxon>
        <taxon>Weeksellaceae</taxon>
        <taxon>Algoriella</taxon>
    </lineage>
</organism>
<dbReference type="Pfam" id="PF00582">
    <property type="entry name" value="Usp"/>
    <property type="match status" value="1"/>
</dbReference>
<dbReference type="PANTHER" id="PTHR46268">
    <property type="entry name" value="STRESS RESPONSE PROTEIN NHAX"/>
    <property type="match status" value="1"/>
</dbReference>
<dbReference type="Gene3D" id="3.40.50.620">
    <property type="entry name" value="HUPs"/>
    <property type="match status" value="2"/>
</dbReference>
<comment type="similarity">
    <text evidence="1">Belongs to the universal stress protein A family.</text>
</comment>
<evidence type="ECO:0000259" key="2">
    <source>
        <dbReference type="Pfam" id="PF00582"/>
    </source>
</evidence>
<dbReference type="PRINTS" id="PR01438">
    <property type="entry name" value="UNVRSLSTRESS"/>
</dbReference>
<dbReference type="Proteomes" id="UP000199149">
    <property type="component" value="Unassembled WGS sequence"/>
</dbReference>
<dbReference type="PANTHER" id="PTHR46268:SF26">
    <property type="entry name" value="UNIVERSAL STRESS PROTEIN MJ0577"/>
    <property type="match status" value="1"/>
</dbReference>
<dbReference type="InterPro" id="IPR006016">
    <property type="entry name" value="UspA"/>
</dbReference>
<evidence type="ECO:0000256" key="1">
    <source>
        <dbReference type="ARBA" id="ARBA00008791"/>
    </source>
</evidence>
<feature type="domain" description="UspA" evidence="2">
    <location>
        <begin position="1"/>
        <end position="147"/>
    </location>
</feature>
<dbReference type="CDD" id="cd00293">
    <property type="entry name" value="USP-like"/>
    <property type="match status" value="2"/>
</dbReference>
<dbReference type="AlphaFoldDB" id="A0A1I4ZHE3"/>
<protein>
    <submittedName>
        <fullName evidence="3">Nucleotide-binding universal stress protein, UspA family</fullName>
    </submittedName>
</protein>